<keyword evidence="11" id="KW-1185">Reference proteome</keyword>
<dbReference type="GeneTree" id="ENSGT00390000013708"/>
<reference evidence="10" key="2">
    <citation type="submission" date="2025-08" db="UniProtKB">
        <authorList>
            <consortium name="Ensembl"/>
        </authorList>
    </citation>
    <scope>IDENTIFICATION</scope>
</reference>
<feature type="transmembrane region" description="Helical" evidence="8">
    <location>
        <begin position="20"/>
        <end position="37"/>
    </location>
</feature>
<dbReference type="GO" id="GO:0016020">
    <property type="term" value="C:membrane"/>
    <property type="evidence" value="ECO:0000318"/>
    <property type="project" value="GO_Central"/>
</dbReference>
<name>W5MAW6_LEPOC</name>
<evidence type="ECO:0000256" key="3">
    <source>
        <dbReference type="ARBA" id="ARBA00022692"/>
    </source>
</evidence>
<comment type="similarity">
    <text evidence="6">Belongs to the major facilitator superfamily. Spinster (TC 2.A.1.49) family.</text>
</comment>
<feature type="transmembrane region" description="Helical" evidence="8">
    <location>
        <begin position="231"/>
        <end position="251"/>
    </location>
</feature>
<evidence type="ECO:0000256" key="7">
    <source>
        <dbReference type="SAM" id="MobiDB-lite"/>
    </source>
</evidence>
<dbReference type="HOGENOM" id="CLU_001265_5_12_1"/>
<dbReference type="eggNOG" id="KOG1330">
    <property type="taxonomic scope" value="Eukaryota"/>
</dbReference>
<dbReference type="Bgee" id="ENSLOCG00000004614">
    <property type="expression patterns" value="Expressed in ovary and 13 other cell types or tissues"/>
</dbReference>
<dbReference type="InterPro" id="IPR020846">
    <property type="entry name" value="MFS_dom"/>
</dbReference>
<feature type="transmembrane region" description="Helical" evidence="8">
    <location>
        <begin position="380"/>
        <end position="402"/>
    </location>
</feature>
<evidence type="ECO:0000256" key="4">
    <source>
        <dbReference type="ARBA" id="ARBA00022989"/>
    </source>
</evidence>
<dbReference type="OrthoDB" id="3639251at2759"/>
<dbReference type="InterPro" id="IPR011701">
    <property type="entry name" value="MFS"/>
</dbReference>
<dbReference type="EMBL" id="AHAT01025393">
    <property type="status" value="NOT_ANNOTATED_CDS"/>
    <property type="molecule type" value="Genomic_DNA"/>
</dbReference>
<dbReference type="CDD" id="cd17328">
    <property type="entry name" value="MFS_spinster_like"/>
    <property type="match status" value="1"/>
</dbReference>
<feature type="transmembrane region" description="Helical" evidence="8">
    <location>
        <begin position="352"/>
        <end position="374"/>
    </location>
</feature>
<feature type="transmembrane region" description="Helical" evidence="8">
    <location>
        <begin position="321"/>
        <end position="340"/>
    </location>
</feature>
<dbReference type="InterPro" id="IPR044770">
    <property type="entry name" value="MFS_spinster-like"/>
</dbReference>
<dbReference type="InParanoid" id="W5MAW6"/>
<evidence type="ECO:0000259" key="9">
    <source>
        <dbReference type="PROSITE" id="PS50850"/>
    </source>
</evidence>
<comment type="subcellular location">
    <subcellularLocation>
        <location evidence="1">Membrane</location>
        <topology evidence="1">Multi-pass membrane protein</topology>
    </subcellularLocation>
</comment>
<dbReference type="GeneID" id="102698783"/>
<feature type="domain" description="Major facilitator superfamily (MFS) profile" evidence="9">
    <location>
        <begin position="27"/>
        <end position="468"/>
    </location>
</feature>
<keyword evidence="3 8" id="KW-0812">Transmembrane</keyword>
<keyword evidence="4 8" id="KW-1133">Transmembrane helix</keyword>
<accession>W5MAW6</accession>
<feature type="transmembrane region" description="Helical" evidence="8">
    <location>
        <begin position="414"/>
        <end position="436"/>
    </location>
</feature>
<evidence type="ECO:0000313" key="11">
    <source>
        <dbReference type="Proteomes" id="UP000018468"/>
    </source>
</evidence>
<dbReference type="PANTHER" id="PTHR23505">
    <property type="entry name" value="SPINSTER"/>
    <property type="match status" value="1"/>
</dbReference>
<proteinExistence type="inferred from homology"/>
<evidence type="ECO:0000256" key="2">
    <source>
        <dbReference type="ARBA" id="ARBA00022448"/>
    </source>
</evidence>
<feature type="compositionally biased region" description="Polar residues" evidence="7">
    <location>
        <begin position="479"/>
        <end position="489"/>
    </location>
</feature>
<dbReference type="SUPFAM" id="SSF103473">
    <property type="entry name" value="MFS general substrate transporter"/>
    <property type="match status" value="1"/>
</dbReference>
<evidence type="ECO:0000313" key="10">
    <source>
        <dbReference type="Ensembl" id="ENSLOCP00000005525.1"/>
    </source>
</evidence>
<dbReference type="PANTHER" id="PTHR23505:SF79">
    <property type="entry name" value="PROTEIN SPINSTER"/>
    <property type="match status" value="1"/>
</dbReference>
<dbReference type="EMBL" id="AHAT01025394">
    <property type="status" value="NOT_ANNOTATED_CDS"/>
    <property type="molecule type" value="Genomic_DNA"/>
</dbReference>
<feature type="transmembrane region" description="Helical" evidence="8">
    <location>
        <begin position="108"/>
        <end position="131"/>
    </location>
</feature>
<evidence type="ECO:0000256" key="5">
    <source>
        <dbReference type="ARBA" id="ARBA00023136"/>
    </source>
</evidence>
<dbReference type="Ensembl" id="ENSLOCT00000005533.1">
    <property type="protein sequence ID" value="ENSLOCP00000005525.1"/>
    <property type="gene ID" value="ENSLOCG00000004614.1"/>
</dbReference>
<feature type="transmembrane region" description="Helical" evidence="8">
    <location>
        <begin position="442"/>
        <end position="466"/>
    </location>
</feature>
<reference evidence="11" key="1">
    <citation type="submission" date="2011-12" db="EMBL/GenBank/DDBJ databases">
        <title>The Draft Genome of Lepisosteus oculatus.</title>
        <authorList>
            <consortium name="The Broad Institute Genome Assembly &amp; Analysis Group"/>
            <consortium name="Computational R&amp;D Group"/>
            <consortium name="and Sequencing Platform"/>
            <person name="Di Palma F."/>
            <person name="Alfoldi J."/>
            <person name="Johnson J."/>
            <person name="Berlin A."/>
            <person name="Gnerre S."/>
            <person name="Jaffe D."/>
            <person name="MacCallum I."/>
            <person name="Young S."/>
            <person name="Walker B.J."/>
            <person name="Lander E.S."/>
            <person name="Lindblad-Toh K."/>
        </authorList>
    </citation>
    <scope>NUCLEOTIDE SEQUENCE [LARGE SCALE GENOMIC DNA]</scope>
</reference>
<dbReference type="GO" id="GO:0022857">
    <property type="term" value="F:transmembrane transporter activity"/>
    <property type="evidence" value="ECO:0000318"/>
    <property type="project" value="GO_Central"/>
</dbReference>
<keyword evidence="2" id="KW-0813">Transport</keyword>
<reference evidence="10" key="3">
    <citation type="submission" date="2025-09" db="UniProtKB">
        <authorList>
            <consortium name="Ensembl"/>
        </authorList>
    </citation>
    <scope>IDENTIFICATION</scope>
</reference>
<organism evidence="10 11">
    <name type="scientific">Lepisosteus oculatus</name>
    <name type="common">Spotted gar</name>
    <dbReference type="NCBI Taxonomy" id="7918"/>
    <lineage>
        <taxon>Eukaryota</taxon>
        <taxon>Metazoa</taxon>
        <taxon>Chordata</taxon>
        <taxon>Craniata</taxon>
        <taxon>Vertebrata</taxon>
        <taxon>Euteleostomi</taxon>
        <taxon>Actinopterygii</taxon>
        <taxon>Neopterygii</taxon>
        <taxon>Holostei</taxon>
        <taxon>Semionotiformes</taxon>
        <taxon>Lepisosteidae</taxon>
        <taxon>Lepisosteus</taxon>
    </lineage>
</organism>
<evidence type="ECO:0000256" key="1">
    <source>
        <dbReference type="ARBA" id="ARBA00004141"/>
    </source>
</evidence>
<dbReference type="Pfam" id="PF07690">
    <property type="entry name" value="MFS_1"/>
    <property type="match status" value="1"/>
</dbReference>
<dbReference type="Proteomes" id="UP000018468">
    <property type="component" value="Linkage group LG21"/>
</dbReference>
<dbReference type="STRING" id="7918.ENSLOCP00000005525"/>
<dbReference type="AlphaFoldDB" id="W5MAW6"/>
<evidence type="ECO:0000256" key="6">
    <source>
        <dbReference type="ARBA" id="ARBA00024338"/>
    </source>
</evidence>
<dbReference type="InterPro" id="IPR036259">
    <property type="entry name" value="MFS_trans_sf"/>
</dbReference>
<feature type="transmembrane region" description="Helical" evidence="8">
    <location>
        <begin position="138"/>
        <end position="157"/>
    </location>
</feature>
<dbReference type="OMA" id="HAAVFFI"/>
<feature type="region of interest" description="Disordered" evidence="7">
    <location>
        <begin position="479"/>
        <end position="498"/>
    </location>
</feature>
<evidence type="ECO:0000256" key="8">
    <source>
        <dbReference type="SAM" id="Phobius"/>
    </source>
</evidence>
<feature type="transmembrane region" description="Helical" evidence="8">
    <location>
        <begin position="200"/>
        <end position="219"/>
    </location>
</feature>
<dbReference type="Gene3D" id="1.20.1250.20">
    <property type="entry name" value="MFS general substrate transporter like domains"/>
    <property type="match status" value="2"/>
</dbReference>
<sequence length="498" mass="55215">MFRDCLSVSHALAMLDFCKIGGYPVYVLCLLLATYLLNQLDRYILAVVILPLTQEIRFGDKSCLPNQTVLPGPESCNNASTEKKCGSLLNSNRTPYCKWGYNGNGWEYQIMAGPIFILIYTFMGFFIGFLADSANRKNLLALSLLFWSLMTFLMGFVTEYWHLLVLRFGQGIGEAGCTPFATSLITDYFPESARGSAMGFYNWGIYIGYSLAFAVGNYITRADILGLGWRFAFLVCGFPGFVLSLLVFISVKEPPHKQGVRDGSSLSLYQQLTPILQPFCSLSLLLLCLAGSVRNAGGYVWAYNAQNYFNLYFPNEDIGRWLSWIPLVGGSFGVVFGGFISDRVVRKRGLTARIWVLVVSQILAAPFLIGVLILPPPYCFLLLIPANIIGEMWVGVALAILVELVPSAVRTSSVAFYLFIITNIGGNAPLLVPLLAKLYNLRIALLLLYPGTYVAASLLFLLTFCVTQTGYWKMSSEESTPLLQESSQDSQEKHKKST</sequence>
<keyword evidence="5 8" id="KW-0472">Membrane</keyword>
<dbReference type="PROSITE" id="PS50850">
    <property type="entry name" value="MFS"/>
    <property type="match status" value="1"/>
</dbReference>
<protein>
    <submittedName>
        <fullName evidence="10">D-galactonate transporter-like</fullName>
    </submittedName>
</protein>